<dbReference type="AlphaFoldDB" id="A0A0R1TY47"/>
<keyword evidence="2" id="KW-1277">Toxin-antitoxin system</keyword>
<dbReference type="InterPro" id="IPR012933">
    <property type="entry name" value="HicA_mRNA_interferase"/>
</dbReference>
<dbReference type="PATRIC" id="fig|1423724.4.peg.212"/>
<dbReference type="GO" id="GO:0016787">
    <property type="term" value="F:hydrolase activity"/>
    <property type="evidence" value="ECO:0007669"/>
    <property type="project" value="UniProtKB-KW"/>
</dbReference>
<keyword evidence="6" id="KW-0694">RNA-binding</keyword>
<sequence length="61" mass="6860">MTMKPEKMIRKLKQAGFIEISKTGGHRRFAHPDGRMTEVPVLAKELKKGTQEAILKQAGLK</sequence>
<evidence type="ECO:0000313" key="8">
    <source>
        <dbReference type="EMBL" id="KRL85156.1"/>
    </source>
</evidence>
<dbReference type="Pfam" id="PF07927">
    <property type="entry name" value="HicA_toxin"/>
    <property type="match status" value="1"/>
</dbReference>
<evidence type="ECO:0000256" key="3">
    <source>
        <dbReference type="ARBA" id="ARBA00022722"/>
    </source>
</evidence>
<comment type="caution">
    <text evidence="8">The sequence shown here is derived from an EMBL/GenBank/DDBJ whole genome shotgun (WGS) entry which is preliminary data.</text>
</comment>
<keyword evidence="9" id="KW-1185">Reference proteome</keyword>
<dbReference type="InterPro" id="IPR038570">
    <property type="entry name" value="HicA_sf"/>
</dbReference>
<reference evidence="8 9" key="1">
    <citation type="journal article" date="2015" name="Genome Announc.">
        <title>Expanding the biotechnology potential of lactobacilli through comparative genomics of 213 strains and associated genera.</title>
        <authorList>
            <person name="Sun Z."/>
            <person name="Harris H.M."/>
            <person name="McCann A."/>
            <person name="Guo C."/>
            <person name="Argimon S."/>
            <person name="Zhang W."/>
            <person name="Yang X."/>
            <person name="Jeffery I.B."/>
            <person name="Cooney J.C."/>
            <person name="Kagawa T.F."/>
            <person name="Liu W."/>
            <person name="Song Y."/>
            <person name="Salvetti E."/>
            <person name="Wrobel A."/>
            <person name="Rasinkangas P."/>
            <person name="Parkhill J."/>
            <person name="Rea M.C."/>
            <person name="O'Sullivan O."/>
            <person name="Ritari J."/>
            <person name="Douillard F.P."/>
            <person name="Paul Ross R."/>
            <person name="Yang R."/>
            <person name="Briner A.E."/>
            <person name="Felis G.E."/>
            <person name="de Vos W.M."/>
            <person name="Barrangou R."/>
            <person name="Klaenhammer T.R."/>
            <person name="Caufield P.W."/>
            <person name="Cui Y."/>
            <person name="Zhang H."/>
            <person name="O'Toole P.W."/>
        </authorList>
    </citation>
    <scope>NUCLEOTIDE SEQUENCE [LARGE SCALE GENOMIC DNA]</scope>
    <source>
        <strain evidence="8 9">DSM 16634</strain>
    </source>
</reference>
<evidence type="ECO:0000256" key="4">
    <source>
        <dbReference type="ARBA" id="ARBA00022759"/>
    </source>
</evidence>
<keyword evidence="5" id="KW-0378">Hydrolase</keyword>
<keyword evidence="7" id="KW-0346">Stress response</keyword>
<evidence type="ECO:0000256" key="2">
    <source>
        <dbReference type="ARBA" id="ARBA00022649"/>
    </source>
</evidence>
<comment type="similarity">
    <text evidence="1">Belongs to the HicA mRNA interferase family.</text>
</comment>
<organism evidence="8 9">
    <name type="scientific">Ligilactobacillus apodemi DSM 16634 = JCM 16172</name>
    <dbReference type="NCBI Taxonomy" id="1423724"/>
    <lineage>
        <taxon>Bacteria</taxon>
        <taxon>Bacillati</taxon>
        <taxon>Bacillota</taxon>
        <taxon>Bacilli</taxon>
        <taxon>Lactobacillales</taxon>
        <taxon>Lactobacillaceae</taxon>
        <taxon>Ligilactobacillus</taxon>
    </lineage>
</organism>
<dbReference type="SUPFAM" id="SSF54786">
    <property type="entry name" value="YcfA/nrd intein domain"/>
    <property type="match status" value="1"/>
</dbReference>
<dbReference type="EMBL" id="AZFT01000043">
    <property type="protein sequence ID" value="KRL85156.1"/>
    <property type="molecule type" value="Genomic_DNA"/>
</dbReference>
<gene>
    <name evidence="8" type="ORF">FC32_GL000202</name>
</gene>
<dbReference type="OrthoDB" id="286048at2"/>
<evidence type="ECO:0000313" key="9">
    <source>
        <dbReference type="Proteomes" id="UP000051324"/>
    </source>
</evidence>
<proteinExistence type="inferred from homology"/>
<evidence type="ECO:0000256" key="5">
    <source>
        <dbReference type="ARBA" id="ARBA00022801"/>
    </source>
</evidence>
<dbReference type="STRING" id="1423724.FC32_GL000202"/>
<keyword evidence="3" id="KW-0540">Nuclease</keyword>
<dbReference type="eggNOG" id="COG1724">
    <property type="taxonomic scope" value="Bacteria"/>
</dbReference>
<dbReference type="GO" id="GO:0004519">
    <property type="term" value="F:endonuclease activity"/>
    <property type="evidence" value="ECO:0007669"/>
    <property type="project" value="UniProtKB-KW"/>
</dbReference>
<accession>A0A0R1TY47</accession>
<evidence type="ECO:0000256" key="6">
    <source>
        <dbReference type="ARBA" id="ARBA00022884"/>
    </source>
</evidence>
<evidence type="ECO:0000256" key="7">
    <source>
        <dbReference type="ARBA" id="ARBA00023016"/>
    </source>
</evidence>
<dbReference type="Proteomes" id="UP000051324">
    <property type="component" value="Unassembled WGS sequence"/>
</dbReference>
<dbReference type="RefSeq" id="WP_025088032.1">
    <property type="nucleotide sequence ID" value="NZ_AZFT01000043.1"/>
</dbReference>
<name>A0A0R1TY47_9LACO</name>
<keyword evidence="4" id="KW-0255">Endonuclease</keyword>
<dbReference type="GO" id="GO:0003729">
    <property type="term" value="F:mRNA binding"/>
    <property type="evidence" value="ECO:0007669"/>
    <property type="project" value="InterPro"/>
</dbReference>
<protein>
    <submittedName>
        <fullName evidence="8">Uncharacterized protein</fullName>
    </submittedName>
</protein>
<dbReference type="Gene3D" id="3.30.920.30">
    <property type="entry name" value="Hypothetical protein"/>
    <property type="match status" value="1"/>
</dbReference>
<evidence type="ECO:0000256" key="1">
    <source>
        <dbReference type="ARBA" id="ARBA00006620"/>
    </source>
</evidence>